<feature type="region of interest" description="Disordered" evidence="1">
    <location>
        <begin position="1"/>
        <end position="25"/>
    </location>
</feature>
<dbReference type="OrthoDB" id="468501at2"/>
<dbReference type="eggNOG" id="COG3103">
    <property type="taxonomic scope" value="Bacteria"/>
</dbReference>
<sequence>MYIREHRTAKSSSNSSDRPAANQFAPRRFVVQPKTEEVSPVQDQTPDAQAKAEELKEVGHSFLDRQVWMPIMKC</sequence>
<keyword evidence="3" id="KW-1185">Reference proteome</keyword>
<name>K9X0H2_9NOST</name>
<dbReference type="KEGG" id="csg:Cylst_3401"/>
<organism evidence="2 3">
    <name type="scientific">Cylindrospermum stagnale PCC 7417</name>
    <dbReference type="NCBI Taxonomy" id="56107"/>
    <lineage>
        <taxon>Bacteria</taxon>
        <taxon>Bacillati</taxon>
        <taxon>Cyanobacteriota</taxon>
        <taxon>Cyanophyceae</taxon>
        <taxon>Nostocales</taxon>
        <taxon>Nostocaceae</taxon>
        <taxon>Cylindrospermum</taxon>
    </lineage>
</organism>
<accession>K9X0H2</accession>
<dbReference type="Proteomes" id="UP000010475">
    <property type="component" value="Chromosome"/>
</dbReference>
<dbReference type="STRING" id="56107.Cylst_3401"/>
<dbReference type="AlphaFoldDB" id="K9X0H2"/>
<dbReference type="EMBL" id="CP003642">
    <property type="protein sequence ID" value="AFZ25551.1"/>
    <property type="molecule type" value="Genomic_DNA"/>
</dbReference>
<dbReference type="RefSeq" id="WP_015208799.1">
    <property type="nucleotide sequence ID" value="NC_019757.1"/>
</dbReference>
<reference evidence="2 3" key="1">
    <citation type="submission" date="2012-06" db="EMBL/GenBank/DDBJ databases">
        <title>Finished chromosome of genome of Cylindrospermum stagnale PCC 7417.</title>
        <authorList>
            <consortium name="US DOE Joint Genome Institute"/>
            <person name="Gugger M."/>
            <person name="Coursin T."/>
            <person name="Rippka R."/>
            <person name="Tandeau De Marsac N."/>
            <person name="Huntemann M."/>
            <person name="Wei C.-L."/>
            <person name="Han J."/>
            <person name="Detter J.C."/>
            <person name="Han C."/>
            <person name="Tapia R."/>
            <person name="Chen A."/>
            <person name="Kyrpides N."/>
            <person name="Mavromatis K."/>
            <person name="Markowitz V."/>
            <person name="Szeto E."/>
            <person name="Ivanova N."/>
            <person name="Pagani I."/>
            <person name="Pati A."/>
            <person name="Goodwin L."/>
            <person name="Nordberg H.P."/>
            <person name="Cantor M.N."/>
            <person name="Hua S.X."/>
            <person name="Woyke T."/>
            <person name="Kerfeld C.A."/>
        </authorList>
    </citation>
    <scope>NUCLEOTIDE SEQUENCE [LARGE SCALE GENOMIC DNA]</scope>
    <source>
        <strain evidence="2 3">PCC 7417</strain>
    </source>
</reference>
<gene>
    <name evidence="2" type="ORF">Cylst_3401</name>
</gene>
<dbReference type="HOGENOM" id="CLU_2805306_0_0_3"/>
<proteinExistence type="predicted"/>
<evidence type="ECO:0000313" key="2">
    <source>
        <dbReference type="EMBL" id="AFZ25551.1"/>
    </source>
</evidence>
<evidence type="ECO:0000313" key="3">
    <source>
        <dbReference type="Proteomes" id="UP000010475"/>
    </source>
</evidence>
<evidence type="ECO:0000256" key="1">
    <source>
        <dbReference type="SAM" id="MobiDB-lite"/>
    </source>
</evidence>
<protein>
    <submittedName>
        <fullName evidence="2">Uncharacterized protein</fullName>
    </submittedName>
</protein>